<comment type="caution">
    <text evidence="8">The sequence shown here is derived from an EMBL/GenBank/DDBJ whole genome shotgun (WGS) entry which is preliminary data.</text>
</comment>
<dbReference type="PRINTS" id="PR01036">
    <property type="entry name" value="TCRTETB"/>
</dbReference>
<feature type="region of interest" description="Disordered" evidence="5">
    <location>
        <begin position="640"/>
        <end position="690"/>
    </location>
</feature>
<evidence type="ECO:0000313" key="8">
    <source>
        <dbReference type="EMBL" id="MEQ3549486.1"/>
    </source>
</evidence>
<dbReference type="InterPro" id="IPR036259">
    <property type="entry name" value="MFS_trans_sf"/>
</dbReference>
<dbReference type="PROSITE" id="PS50850">
    <property type="entry name" value="MFS"/>
    <property type="match status" value="1"/>
</dbReference>
<gene>
    <name evidence="8" type="ORF">WIS52_03295</name>
</gene>
<feature type="transmembrane region" description="Helical" evidence="6">
    <location>
        <begin position="370"/>
        <end position="393"/>
    </location>
</feature>
<dbReference type="Pfam" id="PF13620">
    <property type="entry name" value="CarboxypepD_reg"/>
    <property type="match status" value="1"/>
</dbReference>
<feature type="transmembrane region" description="Helical" evidence="6">
    <location>
        <begin position="60"/>
        <end position="80"/>
    </location>
</feature>
<feature type="transmembrane region" description="Helical" evidence="6">
    <location>
        <begin position="345"/>
        <end position="364"/>
    </location>
</feature>
<dbReference type="Proteomes" id="UP001494902">
    <property type="component" value="Unassembled WGS sequence"/>
</dbReference>
<comment type="subcellular location">
    <subcellularLocation>
        <location evidence="1">Cell membrane</location>
        <topology evidence="1">Multi-pass membrane protein</topology>
    </subcellularLocation>
</comment>
<feature type="transmembrane region" description="Helical" evidence="6">
    <location>
        <begin position="278"/>
        <end position="302"/>
    </location>
</feature>
<feature type="transmembrane region" description="Helical" evidence="6">
    <location>
        <begin position="87"/>
        <end position="107"/>
    </location>
</feature>
<evidence type="ECO:0000256" key="3">
    <source>
        <dbReference type="ARBA" id="ARBA00022989"/>
    </source>
</evidence>
<feature type="transmembrane region" description="Helical" evidence="6">
    <location>
        <begin position="149"/>
        <end position="168"/>
    </location>
</feature>
<feature type="domain" description="Major facilitator superfamily (MFS) profile" evidence="7">
    <location>
        <begin position="22"/>
        <end position="507"/>
    </location>
</feature>
<dbReference type="PANTHER" id="PTHR23501:SF197">
    <property type="entry name" value="COMD"/>
    <property type="match status" value="1"/>
</dbReference>
<feature type="transmembrane region" description="Helical" evidence="6">
    <location>
        <begin position="113"/>
        <end position="137"/>
    </location>
</feature>
<dbReference type="Gene3D" id="1.20.1720.10">
    <property type="entry name" value="Multidrug resistance protein D"/>
    <property type="match status" value="1"/>
</dbReference>
<dbReference type="EMBL" id="JBEDNQ010000001">
    <property type="protein sequence ID" value="MEQ3549486.1"/>
    <property type="molecule type" value="Genomic_DNA"/>
</dbReference>
<dbReference type="CDD" id="cd17502">
    <property type="entry name" value="MFS_Azr1_MDR_like"/>
    <property type="match status" value="1"/>
</dbReference>
<evidence type="ECO:0000256" key="6">
    <source>
        <dbReference type="SAM" id="Phobius"/>
    </source>
</evidence>
<evidence type="ECO:0000256" key="2">
    <source>
        <dbReference type="ARBA" id="ARBA00022692"/>
    </source>
</evidence>
<protein>
    <submittedName>
        <fullName evidence="8">MFS transporter</fullName>
    </submittedName>
</protein>
<evidence type="ECO:0000256" key="1">
    <source>
        <dbReference type="ARBA" id="ARBA00004651"/>
    </source>
</evidence>
<feature type="transmembrane region" description="Helical" evidence="6">
    <location>
        <begin position="20"/>
        <end position="40"/>
    </location>
</feature>
<feature type="transmembrane region" description="Helical" evidence="6">
    <location>
        <begin position="413"/>
        <end position="432"/>
    </location>
</feature>
<evidence type="ECO:0000313" key="9">
    <source>
        <dbReference type="Proteomes" id="UP001494902"/>
    </source>
</evidence>
<feature type="transmembrane region" description="Helical" evidence="6">
    <location>
        <begin position="480"/>
        <end position="502"/>
    </location>
</feature>
<sequence>MTSSTRRSPEESAAHRRTVILPLTGLLMALFIGVLSSTIVGNALPRILGDLGGTQAEYTWVVTAALLAMTASTPIWGKLADLYSKKVLVQSAIGIFLIGSLLAGLAVSTSQLIGFRVLQGLGMGGLQALTQVVMAAIITPRERGRYMGYLSAIMSVAVVGGPLIGGIIVDSPLGWRWCFFVGVPLAAISLVVLQRTLNVPTLIRDDIRIDYLGALLIAAGVSALLLWISLGGTQFAWASPTSFAIVGAGLALLTLAVVVERRAADPVVPPFLFRDRTVVLATVASIFVGVAMFGSTIFLSQYFQLARGATATEAGLLTLPMIVGMFTASTVVGQLITRTGRWKRYLVGGAALLVAGLAAGAAVISSTVPYWQVAVAMGLVGLGVGATQQNLVLAVQNTVSLRHMGAASATVTFFRSVGGSVGVAGLGALLAASVGSRTADGLAAAGASEGAEAVGGGQVPNLAELPEPVRTIVMESYGHATATIFLVAAPLAVLALIAIMALREVPLRETLDLAPEPAGTDAASAAVLPDERGTAGAADASRGRATTGSGDPTGPRELVGVAGRVSEPVLHGIVRADGAPAAGAVLTVLDAGGDELARTRADADGHYRICVATGTVSTVYRWDGYPAAHRVTVPHEGLRLDVDLSPAPGGDRGDDTGTTGRPRVVTVIEQPARDRSDTPGADSVGADRGR</sequence>
<feature type="region of interest" description="Disordered" evidence="5">
    <location>
        <begin position="522"/>
        <end position="555"/>
    </location>
</feature>
<dbReference type="SUPFAM" id="SSF103473">
    <property type="entry name" value="MFS general substrate transporter"/>
    <property type="match status" value="1"/>
</dbReference>
<proteinExistence type="predicted"/>
<dbReference type="SUPFAM" id="SSF49464">
    <property type="entry name" value="Carboxypeptidase regulatory domain-like"/>
    <property type="match status" value="1"/>
</dbReference>
<evidence type="ECO:0000256" key="5">
    <source>
        <dbReference type="SAM" id="MobiDB-lite"/>
    </source>
</evidence>
<organism evidence="8 9">
    <name type="scientific">Pseudonocardia nematodicida</name>
    <dbReference type="NCBI Taxonomy" id="1206997"/>
    <lineage>
        <taxon>Bacteria</taxon>
        <taxon>Bacillati</taxon>
        <taxon>Actinomycetota</taxon>
        <taxon>Actinomycetes</taxon>
        <taxon>Pseudonocardiales</taxon>
        <taxon>Pseudonocardiaceae</taxon>
        <taxon>Pseudonocardia</taxon>
    </lineage>
</organism>
<dbReference type="PANTHER" id="PTHR23501">
    <property type="entry name" value="MAJOR FACILITATOR SUPERFAMILY"/>
    <property type="match status" value="1"/>
</dbReference>
<evidence type="ECO:0000259" key="7">
    <source>
        <dbReference type="PROSITE" id="PS50850"/>
    </source>
</evidence>
<keyword evidence="3 6" id="KW-1133">Transmembrane helix</keyword>
<accession>A0ABV1K5U1</accession>
<dbReference type="Gene3D" id="1.20.1250.20">
    <property type="entry name" value="MFS general substrate transporter like domains"/>
    <property type="match status" value="1"/>
</dbReference>
<dbReference type="InterPro" id="IPR008969">
    <property type="entry name" value="CarboxyPept-like_regulatory"/>
</dbReference>
<feature type="transmembrane region" description="Helical" evidence="6">
    <location>
        <begin position="174"/>
        <end position="197"/>
    </location>
</feature>
<dbReference type="Pfam" id="PF07690">
    <property type="entry name" value="MFS_1"/>
    <property type="match status" value="1"/>
</dbReference>
<evidence type="ECO:0000256" key="4">
    <source>
        <dbReference type="ARBA" id="ARBA00023136"/>
    </source>
</evidence>
<feature type="transmembrane region" description="Helical" evidence="6">
    <location>
        <begin position="209"/>
        <end position="230"/>
    </location>
</feature>
<feature type="transmembrane region" description="Helical" evidence="6">
    <location>
        <begin position="236"/>
        <end position="258"/>
    </location>
</feature>
<reference evidence="8 9" key="1">
    <citation type="submission" date="2024-03" db="EMBL/GenBank/DDBJ databases">
        <title>Draft genome sequence of Pseudonocardia nematodicida JCM 31783.</title>
        <authorList>
            <person name="Butdee W."/>
            <person name="Duangmal K."/>
        </authorList>
    </citation>
    <scope>NUCLEOTIDE SEQUENCE [LARGE SCALE GENOMIC DNA]</scope>
    <source>
        <strain evidence="8 9">JCM 31783</strain>
    </source>
</reference>
<dbReference type="InterPro" id="IPR011701">
    <property type="entry name" value="MFS"/>
</dbReference>
<name>A0ABV1K5U1_9PSEU</name>
<keyword evidence="2 6" id="KW-0812">Transmembrane</keyword>
<dbReference type="InterPro" id="IPR020846">
    <property type="entry name" value="MFS_dom"/>
</dbReference>
<feature type="transmembrane region" description="Helical" evidence="6">
    <location>
        <begin position="314"/>
        <end position="333"/>
    </location>
</feature>
<feature type="compositionally biased region" description="Low complexity" evidence="5">
    <location>
        <begin position="656"/>
        <end position="667"/>
    </location>
</feature>
<keyword evidence="4 6" id="KW-0472">Membrane</keyword>
<keyword evidence="9" id="KW-1185">Reference proteome</keyword>